<dbReference type="PANTHER" id="PTHR16301">
    <property type="entry name" value="IMPACT-RELATED"/>
    <property type="match status" value="1"/>
</dbReference>
<keyword evidence="4" id="KW-0678">Repressor</keyword>
<dbReference type="Pfam" id="PF01205">
    <property type="entry name" value="Impact_N"/>
    <property type="match status" value="1"/>
</dbReference>
<evidence type="ECO:0000256" key="2">
    <source>
        <dbReference type="ARBA" id="ARBA00007665"/>
    </source>
</evidence>
<feature type="domain" description="RWD" evidence="8">
    <location>
        <begin position="13"/>
        <end position="156"/>
    </location>
</feature>
<accession>A0A9W8AU03</accession>
<dbReference type="InterPro" id="IPR036956">
    <property type="entry name" value="Impact_N_sf"/>
</dbReference>
<evidence type="ECO:0000256" key="5">
    <source>
        <dbReference type="ARBA" id="ARBA00022845"/>
    </source>
</evidence>
<feature type="compositionally biased region" description="Polar residues" evidence="7">
    <location>
        <begin position="190"/>
        <end position="207"/>
    </location>
</feature>
<dbReference type="AlphaFoldDB" id="A0A9W8AU03"/>
<proteinExistence type="inferred from homology"/>
<dbReference type="InterPro" id="IPR006575">
    <property type="entry name" value="RWD_dom"/>
</dbReference>
<organism evidence="9 10">
    <name type="scientific">Dispira parvispora</name>
    <dbReference type="NCBI Taxonomy" id="1520584"/>
    <lineage>
        <taxon>Eukaryota</taxon>
        <taxon>Fungi</taxon>
        <taxon>Fungi incertae sedis</taxon>
        <taxon>Zoopagomycota</taxon>
        <taxon>Kickxellomycotina</taxon>
        <taxon>Dimargaritomycetes</taxon>
        <taxon>Dimargaritales</taxon>
        <taxon>Dimargaritaceae</taxon>
        <taxon>Dispira</taxon>
    </lineage>
</organism>
<dbReference type="InterPro" id="IPR020568">
    <property type="entry name" value="Ribosomal_Su5_D2-typ_SF"/>
</dbReference>
<dbReference type="SUPFAM" id="SSF54495">
    <property type="entry name" value="UBC-like"/>
    <property type="match status" value="1"/>
</dbReference>
<dbReference type="Gene3D" id="3.30.230.30">
    <property type="entry name" value="Impact, N-terminal domain"/>
    <property type="match status" value="1"/>
</dbReference>
<comment type="similarity">
    <text evidence="2">Belongs to the IMPACT family.</text>
</comment>
<reference evidence="9" key="1">
    <citation type="submission" date="2022-07" db="EMBL/GenBank/DDBJ databases">
        <title>Phylogenomic reconstructions and comparative analyses of Kickxellomycotina fungi.</title>
        <authorList>
            <person name="Reynolds N.K."/>
            <person name="Stajich J.E."/>
            <person name="Barry K."/>
            <person name="Grigoriev I.V."/>
            <person name="Crous P."/>
            <person name="Smith M.E."/>
        </authorList>
    </citation>
    <scope>NUCLEOTIDE SEQUENCE</scope>
    <source>
        <strain evidence="9">RSA 1196</strain>
    </source>
</reference>
<dbReference type="Pfam" id="PF05773">
    <property type="entry name" value="RWD"/>
    <property type="match status" value="1"/>
</dbReference>
<comment type="caution">
    <text evidence="9">The sequence shown here is derived from an EMBL/GenBank/DDBJ whole genome shotgun (WGS) entry which is preliminary data.</text>
</comment>
<dbReference type="SMART" id="SM00591">
    <property type="entry name" value="RWD"/>
    <property type="match status" value="1"/>
</dbReference>
<evidence type="ECO:0000256" key="7">
    <source>
        <dbReference type="SAM" id="MobiDB-lite"/>
    </source>
</evidence>
<dbReference type="SUPFAM" id="SSF54211">
    <property type="entry name" value="Ribosomal protein S5 domain 2-like"/>
    <property type="match status" value="1"/>
</dbReference>
<feature type="region of interest" description="Disordered" evidence="7">
    <location>
        <begin position="358"/>
        <end position="379"/>
    </location>
</feature>
<dbReference type="Gene3D" id="3.10.110.10">
    <property type="entry name" value="Ubiquitin Conjugating Enzyme"/>
    <property type="match status" value="1"/>
</dbReference>
<evidence type="ECO:0000256" key="3">
    <source>
        <dbReference type="ARBA" id="ARBA00022490"/>
    </source>
</evidence>
<dbReference type="PROSITE" id="PS00910">
    <property type="entry name" value="UPF0029"/>
    <property type="match status" value="1"/>
</dbReference>
<keyword evidence="5" id="KW-0810">Translation regulation</keyword>
<evidence type="ECO:0000256" key="6">
    <source>
        <dbReference type="ARBA" id="ARBA00023016"/>
    </source>
</evidence>
<dbReference type="InterPro" id="IPR020569">
    <property type="entry name" value="UPF0029_Impact_CS"/>
</dbReference>
<dbReference type="Proteomes" id="UP001150925">
    <property type="component" value="Unassembled WGS sequence"/>
</dbReference>
<name>A0A9W8AU03_9FUNG</name>
<dbReference type="EMBL" id="JANBPY010000064">
    <property type="protein sequence ID" value="KAJ1969388.1"/>
    <property type="molecule type" value="Genomic_DNA"/>
</dbReference>
<dbReference type="OrthoDB" id="69641at2759"/>
<feature type="compositionally biased region" description="Basic residues" evidence="7">
    <location>
        <begin position="368"/>
        <end position="379"/>
    </location>
</feature>
<dbReference type="CDD" id="cd23821">
    <property type="entry name" value="RWD_IMPACT"/>
    <property type="match status" value="1"/>
</dbReference>
<protein>
    <recommendedName>
        <fullName evidence="8">RWD domain-containing protein</fullName>
    </recommendedName>
</protein>
<dbReference type="PANTHER" id="PTHR16301:SF25">
    <property type="entry name" value="PROTEIN IMPACT"/>
    <property type="match status" value="1"/>
</dbReference>
<dbReference type="GO" id="GO:0005737">
    <property type="term" value="C:cytoplasm"/>
    <property type="evidence" value="ECO:0007669"/>
    <property type="project" value="UniProtKB-SubCell"/>
</dbReference>
<feature type="region of interest" description="Disordered" evidence="7">
    <location>
        <begin position="188"/>
        <end position="207"/>
    </location>
</feature>
<dbReference type="InterPro" id="IPR016135">
    <property type="entry name" value="UBQ-conjugating_enzyme/RWD"/>
</dbReference>
<sequence>MDVLQDNRQRLDEEIMALRAIYGDQVVASIDPCKTHSRIDEPEDATIGYTFHYPVSNGQFQVNFILYFPATYPSQETPVVEWLSAQRCDLAQVDPTELTLPPRWRETLVPKLDRLAITDTMRLAIAEAWSDIWQANGYEVVVFQWLEWLSGYLESEWATLPSAAQVLENYVAKNATIATPDIRVGEDLHAQSNTSPSPNPTAHKTASTPALDTRKLVVTHLHSVPSQVFASRSIPEITTGGLIEDRHSVFVAHVSRVNSVPEAQHVVWQLLQDRKIAKATHNIVAYRIQPDNGPWIQDYDDDGETAAGGRLLHLLQLLEMRNVLVVVTRWYGGIQLGPDRFKHINNSARRTLESAGFLVPKPAASSNQRKKKNAKAHRK</sequence>
<dbReference type="InterPro" id="IPR023582">
    <property type="entry name" value="Impact"/>
</dbReference>
<dbReference type="GO" id="GO:0006446">
    <property type="term" value="P:regulation of translational initiation"/>
    <property type="evidence" value="ECO:0007669"/>
    <property type="project" value="TreeGrafter"/>
</dbReference>
<evidence type="ECO:0000256" key="1">
    <source>
        <dbReference type="ARBA" id="ARBA00004496"/>
    </source>
</evidence>
<dbReference type="GO" id="GO:0140469">
    <property type="term" value="P:GCN2-mediated signaling"/>
    <property type="evidence" value="ECO:0007669"/>
    <property type="project" value="TreeGrafter"/>
</dbReference>
<evidence type="ECO:0000259" key="8">
    <source>
        <dbReference type="PROSITE" id="PS50908"/>
    </source>
</evidence>
<evidence type="ECO:0000313" key="10">
    <source>
        <dbReference type="Proteomes" id="UP001150925"/>
    </source>
</evidence>
<dbReference type="PROSITE" id="PS50908">
    <property type="entry name" value="RWD"/>
    <property type="match status" value="1"/>
</dbReference>
<keyword evidence="6" id="KW-0346">Stress response</keyword>
<dbReference type="InterPro" id="IPR001498">
    <property type="entry name" value="Impact_N"/>
</dbReference>
<comment type="subcellular location">
    <subcellularLocation>
        <location evidence="1">Cytoplasm</location>
    </subcellularLocation>
</comment>
<gene>
    <name evidence="9" type="ORF">IWQ62_000656</name>
</gene>
<keyword evidence="10" id="KW-1185">Reference proteome</keyword>
<evidence type="ECO:0000313" key="9">
    <source>
        <dbReference type="EMBL" id="KAJ1969388.1"/>
    </source>
</evidence>
<evidence type="ECO:0000256" key="4">
    <source>
        <dbReference type="ARBA" id="ARBA00022491"/>
    </source>
</evidence>
<keyword evidence="3" id="KW-0963">Cytoplasm</keyword>